<protein>
    <submittedName>
        <fullName evidence="1">Uncharacterized protein</fullName>
    </submittedName>
</protein>
<evidence type="ECO:0000313" key="1">
    <source>
        <dbReference type="EMBL" id="WOL01237.1"/>
    </source>
</evidence>
<dbReference type="AlphaFoldDB" id="A0AAQ3K3H4"/>
<reference evidence="1 2" key="1">
    <citation type="submission" date="2023-10" db="EMBL/GenBank/DDBJ databases">
        <title>Chromosome-scale genome assembly provides insights into flower coloration mechanisms of Canna indica.</title>
        <authorList>
            <person name="Li C."/>
        </authorList>
    </citation>
    <scope>NUCLEOTIDE SEQUENCE [LARGE SCALE GENOMIC DNA]</scope>
    <source>
        <tissue evidence="1">Flower</tissue>
    </source>
</reference>
<evidence type="ECO:0000313" key="2">
    <source>
        <dbReference type="Proteomes" id="UP001327560"/>
    </source>
</evidence>
<gene>
    <name evidence="1" type="ORF">Cni_G09951</name>
</gene>
<proteinExistence type="predicted"/>
<keyword evidence="2" id="KW-1185">Reference proteome</keyword>
<accession>A0AAQ3K3H4</accession>
<dbReference type="Proteomes" id="UP001327560">
    <property type="component" value="Chromosome 3"/>
</dbReference>
<organism evidence="1 2">
    <name type="scientific">Canna indica</name>
    <name type="common">Indian-shot</name>
    <dbReference type="NCBI Taxonomy" id="4628"/>
    <lineage>
        <taxon>Eukaryota</taxon>
        <taxon>Viridiplantae</taxon>
        <taxon>Streptophyta</taxon>
        <taxon>Embryophyta</taxon>
        <taxon>Tracheophyta</taxon>
        <taxon>Spermatophyta</taxon>
        <taxon>Magnoliopsida</taxon>
        <taxon>Liliopsida</taxon>
        <taxon>Zingiberales</taxon>
        <taxon>Cannaceae</taxon>
        <taxon>Canna</taxon>
    </lineage>
</organism>
<name>A0AAQ3K3H4_9LILI</name>
<dbReference type="EMBL" id="CP136892">
    <property type="protein sequence ID" value="WOL01237.1"/>
    <property type="molecule type" value="Genomic_DNA"/>
</dbReference>
<sequence length="78" mass="9104">MSAKAVVAMLRRIGHSCQHIHPLLGGWDRVWRRLQDQDQVLVCSQTSSSRRDERRDTIATIAMAMTVVSMLRRFRHSW</sequence>